<dbReference type="InterPro" id="IPR013083">
    <property type="entry name" value="Znf_RING/FYVE/PHD"/>
</dbReference>
<dbReference type="SUPFAM" id="SSF57850">
    <property type="entry name" value="RING/U-box"/>
    <property type="match status" value="1"/>
</dbReference>
<reference evidence="9" key="1">
    <citation type="submission" date="2024-06" db="EMBL/GenBank/DDBJ databases">
        <title>Multi-omics analyses provide insights into the biosynthesis of the anticancer antibiotic pleurotin in Hohenbuehelia grisea.</title>
        <authorList>
            <person name="Weaver J.A."/>
            <person name="Alberti F."/>
        </authorList>
    </citation>
    <scope>NUCLEOTIDE SEQUENCE [LARGE SCALE GENOMIC DNA]</scope>
    <source>
        <strain evidence="9">T-177</strain>
    </source>
</reference>
<evidence type="ECO:0000256" key="3">
    <source>
        <dbReference type="ARBA" id="ARBA00022833"/>
    </source>
</evidence>
<dbReference type="PROSITE" id="PS00518">
    <property type="entry name" value="ZF_RING_1"/>
    <property type="match status" value="1"/>
</dbReference>
<evidence type="ECO:0000256" key="5">
    <source>
        <dbReference type="SAM" id="Coils"/>
    </source>
</evidence>
<dbReference type="Gene3D" id="3.30.40.10">
    <property type="entry name" value="Zinc/RING finger domain, C3HC4 (zinc finger)"/>
    <property type="match status" value="1"/>
</dbReference>
<protein>
    <recommendedName>
        <fullName evidence="7">RING-type domain-containing protein</fullName>
    </recommendedName>
</protein>
<name>A0ABR3JFS9_9AGAR</name>
<feature type="coiled-coil region" evidence="5">
    <location>
        <begin position="145"/>
        <end position="172"/>
    </location>
</feature>
<comment type="caution">
    <text evidence="8">The sequence shown here is derived from an EMBL/GenBank/DDBJ whole genome shotgun (WGS) entry which is preliminary data.</text>
</comment>
<sequence>MLLSNPPSASSTASCSICIDRLKSPIALPCGHVYCHECILSTIQQVTPHTTRHNCPTCRSPYSTVNIDPSFVPAHLRQYITPGIRRLYMEDPLEPSYPGAFSGVMPDKELARILAENASLRTSCALWQRRAEVQAAATIGLIGLTRFARDRAVELKAERDDLKRRCDELLRKYEPQNVVYEPPVSSSALKMPSAPQFHGQPVASLLADVSSLQEHLRPSSPLGLSLISLPSASSELDCEDDLLRAERTFASASTAYPAGPSAFSAASTSYPAVPTSYSTGSPVRSPIPRAYQPPPPQTCLPPSPCPSPSPSSSTSRLPRLRSPRMPSPPHPNAIASASHTPDSPSRSAVGRDALSSPGEVVPPSSHSDDHDQGRVAKRRRVNEQTRGHVHGHAPPEDMSPGAPKRRKTESLSPGTQTPAPSRAPSPKVPAIGRGDGVLMSSSSRTASRPCSLGQDVSTVSTAFPARGTGSPTVNVPCRTPALRDIRLPVSPYCSPPITTTRPLSPVL</sequence>
<dbReference type="Pfam" id="PF15227">
    <property type="entry name" value="zf-C3HC4_4"/>
    <property type="match status" value="1"/>
</dbReference>
<keyword evidence="2 4" id="KW-0863">Zinc-finger</keyword>
<feature type="compositionally biased region" description="Polar residues" evidence="6">
    <location>
        <begin position="264"/>
        <end position="282"/>
    </location>
</feature>
<keyword evidence="1" id="KW-0479">Metal-binding</keyword>
<feature type="compositionally biased region" description="Polar residues" evidence="6">
    <location>
        <begin position="335"/>
        <end position="346"/>
    </location>
</feature>
<accession>A0ABR3JFS9</accession>
<evidence type="ECO:0000259" key="7">
    <source>
        <dbReference type="PROSITE" id="PS50089"/>
    </source>
</evidence>
<keyword evidence="5" id="KW-0175">Coiled coil</keyword>
<evidence type="ECO:0000256" key="1">
    <source>
        <dbReference type="ARBA" id="ARBA00022723"/>
    </source>
</evidence>
<keyword evidence="3" id="KW-0862">Zinc</keyword>
<evidence type="ECO:0000313" key="9">
    <source>
        <dbReference type="Proteomes" id="UP001556367"/>
    </source>
</evidence>
<feature type="region of interest" description="Disordered" evidence="6">
    <location>
        <begin position="256"/>
        <end position="454"/>
    </location>
</feature>
<feature type="compositionally biased region" description="Pro residues" evidence="6">
    <location>
        <begin position="291"/>
        <end position="309"/>
    </location>
</feature>
<organism evidence="8 9">
    <name type="scientific">Hohenbuehelia grisea</name>
    <dbReference type="NCBI Taxonomy" id="104357"/>
    <lineage>
        <taxon>Eukaryota</taxon>
        <taxon>Fungi</taxon>
        <taxon>Dikarya</taxon>
        <taxon>Basidiomycota</taxon>
        <taxon>Agaricomycotina</taxon>
        <taxon>Agaricomycetes</taxon>
        <taxon>Agaricomycetidae</taxon>
        <taxon>Agaricales</taxon>
        <taxon>Pleurotineae</taxon>
        <taxon>Pleurotaceae</taxon>
        <taxon>Hohenbuehelia</taxon>
    </lineage>
</organism>
<dbReference type="SMART" id="SM00184">
    <property type="entry name" value="RING"/>
    <property type="match status" value="1"/>
</dbReference>
<dbReference type="PROSITE" id="PS50089">
    <property type="entry name" value="ZF_RING_2"/>
    <property type="match status" value="1"/>
</dbReference>
<dbReference type="Proteomes" id="UP001556367">
    <property type="component" value="Unassembled WGS sequence"/>
</dbReference>
<gene>
    <name evidence="8" type="ORF">HGRIS_005166</name>
</gene>
<evidence type="ECO:0000256" key="4">
    <source>
        <dbReference type="PROSITE-ProRule" id="PRU00175"/>
    </source>
</evidence>
<keyword evidence="9" id="KW-1185">Reference proteome</keyword>
<feature type="domain" description="RING-type" evidence="7">
    <location>
        <begin position="15"/>
        <end position="59"/>
    </location>
</feature>
<evidence type="ECO:0000313" key="8">
    <source>
        <dbReference type="EMBL" id="KAL0954010.1"/>
    </source>
</evidence>
<dbReference type="InterPro" id="IPR017907">
    <property type="entry name" value="Znf_RING_CS"/>
</dbReference>
<dbReference type="InterPro" id="IPR001841">
    <property type="entry name" value="Znf_RING"/>
</dbReference>
<proteinExistence type="predicted"/>
<evidence type="ECO:0000256" key="6">
    <source>
        <dbReference type="SAM" id="MobiDB-lite"/>
    </source>
</evidence>
<dbReference type="EMBL" id="JASNQZ010000008">
    <property type="protein sequence ID" value="KAL0954010.1"/>
    <property type="molecule type" value="Genomic_DNA"/>
</dbReference>
<feature type="compositionally biased region" description="Low complexity" evidence="6">
    <location>
        <begin position="440"/>
        <end position="451"/>
    </location>
</feature>
<feature type="compositionally biased region" description="Polar residues" evidence="6">
    <location>
        <begin position="410"/>
        <end position="419"/>
    </location>
</feature>
<evidence type="ECO:0000256" key="2">
    <source>
        <dbReference type="ARBA" id="ARBA00022771"/>
    </source>
</evidence>